<proteinExistence type="predicted"/>
<accession>A0A426QMA4</accession>
<keyword evidence="1" id="KW-0732">Signal</keyword>
<dbReference type="OrthoDB" id="5801886at2"/>
<dbReference type="EMBL" id="QZMU01000001">
    <property type="protein sequence ID" value="RRQ22888.1"/>
    <property type="molecule type" value="Genomic_DNA"/>
</dbReference>
<feature type="signal peptide" evidence="1">
    <location>
        <begin position="1"/>
        <end position="20"/>
    </location>
</feature>
<reference evidence="2 3" key="1">
    <citation type="journal article" date="2010" name="Int. J. Syst. Evol. Microbiol.">
        <title>Thiohalobacter thiocyanaticus gen. nov., sp. nov., a moderately halophilic, sulfur-oxidizing gammaproteobacterium from hypersaline lakes, that utilizes thiocyanate.</title>
        <authorList>
            <person name="Sorokin D.Y."/>
            <person name="Kovaleva O.L."/>
            <person name="Tourova T.P."/>
            <person name="Muyzer G."/>
        </authorList>
    </citation>
    <scope>NUCLEOTIDE SEQUENCE [LARGE SCALE GENOMIC DNA]</scope>
    <source>
        <strain evidence="2 3">Hrh1</strain>
    </source>
</reference>
<dbReference type="RefSeq" id="WP_125182230.1">
    <property type="nucleotide sequence ID" value="NZ_QZMU01000001.1"/>
</dbReference>
<dbReference type="AlphaFoldDB" id="A0A426QMA4"/>
<organism evidence="2 3">
    <name type="scientific">Thiohalobacter thiocyanaticus</name>
    <dbReference type="NCBI Taxonomy" id="585455"/>
    <lineage>
        <taxon>Bacteria</taxon>
        <taxon>Pseudomonadati</taxon>
        <taxon>Pseudomonadota</taxon>
        <taxon>Gammaproteobacteria</taxon>
        <taxon>Thiohalobacterales</taxon>
        <taxon>Thiohalobacteraceae</taxon>
        <taxon>Thiohalobacter</taxon>
    </lineage>
</organism>
<keyword evidence="3" id="KW-1185">Reference proteome</keyword>
<name>A0A426QMA4_9GAMM</name>
<sequence length="140" mass="15347">MLLRRFLTSLLLILVSAVHAHDNSYFDNNPSPHGGQVRMAGPFHLELTLDQDALTVYVMNHANKPETSQGLDASAVILDSQGKTRLQLVPGEGNVLEGDLGDGFRLTQETLVMLMVKTPDGKQHQARFTPGSYTPCCDED</sequence>
<feature type="chain" id="PRO_5018989577" evidence="1">
    <location>
        <begin position="21"/>
        <end position="140"/>
    </location>
</feature>
<protein>
    <submittedName>
        <fullName evidence="2">Uncharacterized protein</fullName>
    </submittedName>
</protein>
<dbReference type="Proteomes" id="UP000287798">
    <property type="component" value="Unassembled WGS sequence"/>
</dbReference>
<evidence type="ECO:0000313" key="3">
    <source>
        <dbReference type="Proteomes" id="UP000287798"/>
    </source>
</evidence>
<evidence type="ECO:0000313" key="2">
    <source>
        <dbReference type="EMBL" id="RRQ22888.1"/>
    </source>
</evidence>
<gene>
    <name evidence="2" type="ORF">D6C00_13760</name>
</gene>
<evidence type="ECO:0000256" key="1">
    <source>
        <dbReference type="SAM" id="SignalP"/>
    </source>
</evidence>
<comment type="caution">
    <text evidence="2">The sequence shown here is derived from an EMBL/GenBank/DDBJ whole genome shotgun (WGS) entry which is preliminary data.</text>
</comment>